<reference evidence="2 3" key="1">
    <citation type="submission" date="2024-02" db="EMBL/GenBank/DDBJ databases">
        <authorList>
            <person name="Chen Y."/>
            <person name="Shah S."/>
            <person name="Dougan E. K."/>
            <person name="Thang M."/>
            <person name="Chan C."/>
        </authorList>
    </citation>
    <scope>NUCLEOTIDE SEQUENCE [LARGE SCALE GENOMIC DNA]</scope>
</reference>
<name>A0ABP0QCV8_9DINO</name>
<keyword evidence="1" id="KW-0472">Membrane</keyword>
<evidence type="ECO:0000256" key="1">
    <source>
        <dbReference type="SAM" id="Phobius"/>
    </source>
</evidence>
<protein>
    <submittedName>
        <fullName evidence="2">Uncharacterized protein</fullName>
    </submittedName>
</protein>
<evidence type="ECO:0000313" key="3">
    <source>
        <dbReference type="Proteomes" id="UP001642484"/>
    </source>
</evidence>
<gene>
    <name evidence="2" type="ORF">CCMP2556_LOCUS41620</name>
</gene>
<sequence length="218" mass="24061">MQPNRLRPGAFSLWHLRTGVTAVKLTCPWLEGGLLACTVAVAATEALHLVRCTPWHRPGGPRCGRSIFVLVVVQASDVKEISDCIEVQDREAPDCKASFLQKGMELQVRRDMAPPAVHNQSRTITAALAAKQNMSNVSEDALLQLMTRSTQQSASTVSTIINLVVLALLVALIVLLCRHDMNLEEAKAEVQEDPRVLYKQFERKERVTGTRSCQEACC</sequence>
<dbReference type="Proteomes" id="UP001642484">
    <property type="component" value="Unassembled WGS sequence"/>
</dbReference>
<organism evidence="2 3">
    <name type="scientific">Durusdinium trenchii</name>
    <dbReference type="NCBI Taxonomy" id="1381693"/>
    <lineage>
        <taxon>Eukaryota</taxon>
        <taxon>Sar</taxon>
        <taxon>Alveolata</taxon>
        <taxon>Dinophyceae</taxon>
        <taxon>Suessiales</taxon>
        <taxon>Symbiodiniaceae</taxon>
        <taxon>Durusdinium</taxon>
    </lineage>
</organism>
<accession>A0ABP0QCV8</accession>
<keyword evidence="1" id="KW-1133">Transmembrane helix</keyword>
<proteinExistence type="predicted"/>
<keyword evidence="3" id="KW-1185">Reference proteome</keyword>
<evidence type="ECO:0000313" key="2">
    <source>
        <dbReference type="EMBL" id="CAK9085789.1"/>
    </source>
</evidence>
<keyword evidence="1" id="KW-0812">Transmembrane</keyword>
<dbReference type="EMBL" id="CAXAMN010024350">
    <property type="protein sequence ID" value="CAK9085789.1"/>
    <property type="molecule type" value="Genomic_DNA"/>
</dbReference>
<feature type="transmembrane region" description="Helical" evidence="1">
    <location>
        <begin position="157"/>
        <end position="177"/>
    </location>
</feature>
<comment type="caution">
    <text evidence="2">The sequence shown here is derived from an EMBL/GenBank/DDBJ whole genome shotgun (WGS) entry which is preliminary data.</text>
</comment>